<evidence type="ECO:0000313" key="2">
    <source>
        <dbReference type="EMBL" id="AWI50391.1"/>
    </source>
</evidence>
<sequence>MSYTKLLYHIIFRTKYSEPSICFENEEHLYRCIWHFVNEKKCVLHRVNGMPDHIHLLVELPATYAVSVFVRELKNTTHKFIDDHKQLFPTFYAWSVGYCALTYSNNEKQKIIEYIKNQKIHHQTINFEDEIKQLLQQAQIEHSPEYFNL</sequence>
<gene>
    <name evidence="2" type="primary">tnpA</name>
    <name evidence="2" type="ORF">DDU33_02275</name>
</gene>
<evidence type="ECO:0000259" key="1">
    <source>
        <dbReference type="SMART" id="SM01321"/>
    </source>
</evidence>
<dbReference type="Pfam" id="PF01797">
    <property type="entry name" value="Y1_Tnp"/>
    <property type="match status" value="1"/>
</dbReference>
<dbReference type="AlphaFoldDB" id="A0A2U8FHE6"/>
<dbReference type="Gene3D" id="3.30.70.1290">
    <property type="entry name" value="Transposase IS200-like"/>
    <property type="match status" value="1"/>
</dbReference>
<dbReference type="PANTHER" id="PTHR33360:SF2">
    <property type="entry name" value="TRANSPOSASE FOR INSERTION SEQUENCE ELEMENT IS200"/>
    <property type="match status" value="1"/>
</dbReference>
<name>A0A2U8FHE6_9PAST</name>
<reference evidence="3" key="1">
    <citation type="submission" date="2018-05" db="EMBL/GenBank/DDBJ databases">
        <title>Complete genome sequence of Actinobacillus porcitonsillarum reference strain 9953L55 (CCUG 46996).</title>
        <authorList>
            <person name="Dona V."/>
            <person name="Perreten V."/>
        </authorList>
    </citation>
    <scope>NUCLEOTIDE SEQUENCE [LARGE SCALE GENOMIC DNA]</scope>
    <source>
        <strain evidence="3">9953L55</strain>
    </source>
</reference>
<keyword evidence="3" id="KW-1185">Reference proteome</keyword>
<dbReference type="GO" id="GO:0003677">
    <property type="term" value="F:DNA binding"/>
    <property type="evidence" value="ECO:0007669"/>
    <property type="project" value="InterPro"/>
</dbReference>
<dbReference type="InterPro" id="IPR036515">
    <property type="entry name" value="Transposase_17_sf"/>
</dbReference>
<feature type="domain" description="Transposase IS200-like" evidence="1">
    <location>
        <begin position="3"/>
        <end position="118"/>
    </location>
</feature>
<dbReference type="Proteomes" id="UP000244920">
    <property type="component" value="Chromosome"/>
</dbReference>
<dbReference type="SUPFAM" id="SSF143422">
    <property type="entry name" value="Transposase IS200-like"/>
    <property type="match status" value="1"/>
</dbReference>
<dbReference type="KEGG" id="apor:DDU33_02275"/>
<dbReference type="GO" id="GO:0004803">
    <property type="term" value="F:transposase activity"/>
    <property type="evidence" value="ECO:0007669"/>
    <property type="project" value="InterPro"/>
</dbReference>
<dbReference type="InterPro" id="IPR002686">
    <property type="entry name" value="Transposase_17"/>
</dbReference>
<accession>A0A2U8FHE6</accession>
<organism evidence="2 3">
    <name type="scientific">Actinobacillus porcitonsillarum</name>
    <dbReference type="NCBI Taxonomy" id="189834"/>
    <lineage>
        <taxon>Bacteria</taxon>
        <taxon>Pseudomonadati</taxon>
        <taxon>Pseudomonadota</taxon>
        <taxon>Gammaproteobacteria</taxon>
        <taxon>Pasteurellales</taxon>
        <taxon>Pasteurellaceae</taxon>
        <taxon>Actinobacillus</taxon>
    </lineage>
</organism>
<dbReference type="GO" id="GO:0006313">
    <property type="term" value="P:DNA transposition"/>
    <property type="evidence" value="ECO:0007669"/>
    <property type="project" value="InterPro"/>
</dbReference>
<dbReference type="EMBL" id="CP029206">
    <property type="protein sequence ID" value="AWI50391.1"/>
    <property type="molecule type" value="Genomic_DNA"/>
</dbReference>
<dbReference type="SMART" id="SM01321">
    <property type="entry name" value="Y1_Tnp"/>
    <property type="match status" value="1"/>
</dbReference>
<dbReference type="RefSeq" id="WP_005819533.1">
    <property type="nucleotide sequence ID" value="NZ_CP029206.1"/>
</dbReference>
<dbReference type="NCBIfam" id="NF033573">
    <property type="entry name" value="transpos_IS200"/>
    <property type="match status" value="1"/>
</dbReference>
<dbReference type="PANTHER" id="PTHR33360">
    <property type="entry name" value="TRANSPOSASE FOR INSERTION SEQUENCE ELEMENT IS200"/>
    <property type="match status" value="1"/>
</dbReference>
<protein>
    <submittedName>
        <fullName evidence="2">IS200/IS605 family transposase</fullName>
    </submittedName>
</protein>
<proteinExistence type="predicted"/>
<evidence type="ECO:0000313" key="3">
    <source>
        <dbReference type="Proteomes" id="UP000244920"/>
    </source>
</evidence>